<dbReference type="InterPro" id="IPR032675">
    <property type="entry name" value="LRR_dom_sf"/>
</dbReference>
<dbReference type="EMBL" id="SEOQ01000128">
    <property type="protein sequence ID" value="TFY69788.1"/>
    <property type="molecule type" value="Genomic_DNA"/>
</dbReference>
<dbReference type="SUPFAM" id="SSF52047">
    <property type="entry name" value="RNI-like"/>
    <property type="match status" value="1"/>
</dbReference>
<dbReference type="Gene3D" id="3.80.10.10">
    <property type="entry name" value="Ribonuclease Inhibitor"/>
    <property type="match status" value="1"/>
</dbReference>
<protein>
    <recommendedName>
        <fullName evidence="3">F-box domain-containing protein</fullName>
    </recommendedName>
</protein>
<keyword evidence="2" id="KW-1185">Reference proteome</keyword>
<gene>
    <name evidence="1" type="ORF">EVG20_g3004</name>
</gene>
<evidence type="ECO:0008006" key="3">
    <source>
        <dbReference type="Google" id="ProtNLM"/>
    </source>
</evidence>
<dbReference type="OrthoDB" id="3187188at2759"/>
<comment type="caution">
    <text evidence="1">The sequence shown here is derived from an EMBL/GenBank/DDBJ whole genome shotgun (WGS) entry which is preliminary data.</text>
</comment>
<dbReference type="AlphaFoldDB" id="A0A4Y9Z7G6"/>
<evidence type="ECO:0000313" key="1">
    <source>
        <dbReference type="EMBL" id="TFY69788.1"/>
    </source>
</evidence>
<evidence type="ECO:0000313" key="2">
    <source>
        <dbReference type="Proteomes" id="UP000298327"/>
    </source>
</evidence>
<dbReference type="Proteomes" id="UP000298327">
    <property type="component" value="Unassembled WGS sequence"/>
</dbReference>
<accession>A0A4Y9Z7G6</accession>
<reference evidence="1 2" key="1">
    <citation type="submission" date="2019-02" db="EMBL/GenBank/DDBJ databases">
        <title>Genome sequencing of the rare red list fungi Dentipellis fragilis.</title>
        <authorList>
            <person name="Buettner E."/>
            <person name="Kellner H."/>
        </authorList>
    </citation>
    <scope>NUCLEOTIDE SEQUENCE [LARGE SCALE GENOMIC DNA]</scope>
    <source>
        <strain evidence="1 2">DSM 105465</strain>
    </source>
</reference>
<proteinExistence type="predicted"/>
<sequence length="393" mass="45195">MTKALEIFEILTGIFQFLGKRRNYYNLDPSCHLTRCALVNKVWLSAARQELYSYVYLNTYDGLEDCLMRFWETISKSPHLALRVRTLNFGLEYVYHGVTADLAKVIASCPNLTSIRIYGLDNNALEDLVGALKSRSRLESLEISPYTFGSLECNGLCDMGTFLGILQCWPNMRSVLVHENGLFEEPGKGEIEVTRNACPYLRRFDFRSEPMPAERHFVTLSQIAPSLSELRLRGPLVGRKELQHALRTWATTITELRLDFSGPTFSGTARGIQSNMDCHLDDIITLMPALRYLTISTHYLRPSTLTHDSFKNLETLIYDMMEEELREFVGILRQPGLLPALQQLAVSARMFQYEFEINMVEEMKAECRRRGVAVHGRFFEEKRDNENFDPLED</sequence>
<name>A0A4Y9Z7G6_9AGAM</name>
<organism evidence="1 2">
    <name type="scientific">Dentipellis fragilis</name>
    <dbReference type="NCBI Taxonomy" id="205917"/>
    <lineage>
        <taxon>Eukaryota</taxon>
        <taxon>Fungi</taxon>
        <taxon>Dikarya</taxon>
        <taxon>Basidiomycota</taxon>
        <taxon>Agaricomycotina</taxon>
        <taxon>Agaricomycetes</taxon>
        <taxon>Russulales</taxon>
        <taxon>Hericiaceae</taxon>
        <taxon>Dentipellis</taxon>
    </lineage>
</organism>